<organism evidence="1 2">
    <name type="scientific">Pisolithus tinctorius Marx 270</name>
    <dbReference type="NCBI Taxonomy" id="870435"/>
    <lineage>
        <taxon>Eukaryota</taxon>
        <taxon>Fungi</taxon>
        <taxon>Dikarya</taxon>
        <taxon>Basidiomycota</taxon>
        <taxon>Agaricomycotina</taxon>
        <taxon>Agaricomycetes</taxon>
        <taxon>Agaricomycetidae</taxon>
        <taxon>Boletales</taxon>
        <taxon>Sclerodermatineae</taxon>
        <taxon>Pisolithaceae</taxon>
        <taxon>Pisolithus</taxon>
    </lineage>
</organism>
<reference evidence="2" key="2">
    <citation type="submission" date="2015-01" db="EMBL/GenBank/DDBJ databases">
        <title>Evolutionary Origins and Diversification of the Mycorrhizal Mutualists.</title>
        <authorList>
            <consortium name="DOE Joint Genome Institute"/>
            <consortium name="Mycorrhizal Genomics Consortium"/>
            <person name="Kohler A."/>
            <person name="Kuo A."/>
            <person name="Nagy L.G."/>
            <person name="Floudas D."/>
            <person name="Copeland A."/>
            <person name="Barry K.W."/>
            <person name="Cichocki N."/>
            <person name="Veneault-Fourrey C."/>
            <person name="LaButti K."/>
            <person name="Lindquist E.A."/>
            <person name="Lipzen A."/>
            <person name="Lundell T."/>
            <person name="Morin E."/>
            <person name="Murat C."/>
            <person name="Riley R."/>
            <person name="Ohm R."/>
            <person name="Sun H."/>
            <person name="Tunlid A."/>
            <person name="Henrissat B."/>
            <person name="Grigoriev I.V."/>
            <person name="Hibbett D.S."/>
            <person name="Martin F."/>
        </authorList>
    </citation>
    <scope>NUCLEOTIDE SEQUENCE [LARGE SCALE GENOMIC DNA]</scope>
    <source>
        <strain evidence="2">Marx 270</strain>
    </source>
</reference>
<name>A0A0C3PHQ2_PISTI</name>
<protein>
    <submittedName>
        <fullName evidence="1">Uncharacterized protein</fullName>
    </submittedName>
</protein>
<dbReference type="InParanoid" id="A0A0C3PHQ2"/>
<dbReference type="AlphaFoldDB" id="A0A0C3PHQ2"/>
<accession>A0A0C3PHQ2</accession>
<proteinExistence type="predicted"/>
<dbReference type="HOGENOM" id="CLU_071881_2_0_1"/>
<dbReference type="EMBL" id="KN831959">
    <property type="protein sequence ID" value="KIO07559.1"/>
    <property type="molecule type" value="Genomic_DNA"/>
</dbReference>
<sequence>MPSQKTADGPQIPTVSWSTETIWQLVSEIEKPAILKVLFGIKENSNDRKTGDYEVAVYQAIAQALIPDVANVFWHTAGDHIKKIEWLKDCYVKLAAKLK</sequence>
<evidence type="ECO:0000313" key="2">
    <source>
        <dbReference type="Proteomes" id="UP000054217"/>
    </source>
</evidence>
<evidence type="ECO:0000313" key="1">
    <source>
        <dbReference type="EMBL" id="KIO07559.1"/>
    </source>
</evidence>
<reference evidence="1 2" key="1">
    <citation type="submission" date="2014-04" db="EMBL/GenBank/DDBJ databases">
        <authorList>
            <consortium name="DOE Joint Genome Institute"/>
            <person name="Kuo A."/>
            <person name="Kohler A."/>
            <person name="Costa M.D."/>
            <person name="Nagy L.G."/>
            <person name="Floudas D."/>
            <person name="Copeland A."/>
            <person name="Barry K.W."/>
            <person name="Cichocki N."/>
            <person name="Veneault-Fourrey C."/>
            <person name="LaButti K."/>
            <person name="Lindquist E.A."/>
            <person name="Lipzen A."/>
            <person name="Lundell T."/>
            <person name="Morin E."/>
            <person name="Murat C."/>
            <person name="Sun H."/>
            <person name="Tunlid A."/>
            <person name="Henrissat B."/>
            <person name="Grigoriev I.V."/>
            <person name="Hibbett D.S."/>
            <person name="Martin F."/>
            <person name="Nordberg H.P."/>
            <person name="Cantor M.N."/>
            <person name="Hua S.X."/>
        </authorList>
    </citation>
    <scope>NUCLEOTIDE SEQUENCE [LARGE SCALE GENOMIC DNA]</scope>
    <source>
        <strain evidence="1 2">Marx 270</strain>
    </source>
</reference>
<dbReference type="OrthoDB" id="3211402at2759"/>
<keyword evidence="2" id="KW-1185">Reference proteome</keyword>
<dbReference type="Proteomes" id="UP000054217">
    <property type="component" value="Unassembled WGS sequence"/>
</dbReference>
<gene>
    <name evidence="1" type="ORF">M404DRAFT_23446</name>
</gene>